<evidence type="ECO:0000313" key="2">
    <source>
        <dbReference type="EMBL" id="WNC67944.1"/>
    </source>
</evidence>
<organism evidence="2 3">
    <name type="scientific">Thalassotalea nanhaiensis</name>
    <dbReference type="NCBI Taxonomy" id="3065648"/>
    <lineage>
        <taxon>Bacteria</taxon>
        <taxon>Pseudomonadati</taxon>
        <taxon>Pseudomonadota</taxon>
        <taxon>Gammaproteobacteria</taxon>
        <taxon>Alteromonadales</taxon>
        <taxon>Colwelliaceae</taxon>
        <taxon>Thalassotalea</taxon>
    </lineage>
</organism>
<feature type="domain" description="Tellurite resistance methyltransferase TehB-like" evidence="1">
    <location>
        <begin position="30"/>
        <end position="177"/>
    </location>
</feature>
<gene>
    <name evidence="2" type="ORF">RI845_15635</name>
</gene>
<evidence type="ECO:0000313" key="3">
    <source>
        <dbReference type="Proteomes" id="UP001248581"/>
    </source>
</evidence>
<dbReference type="SUPFAM" id="SSF53335">
    <property type="entry name" value="S-adenosyl-L-methionine-dependent methyltransferases"/>
    <property type="match status" value="1"/>
</dbReference>
<keyword evidence="3" id="KW-1185">Reference proteome</keyword>
<keyword evidence="2" id="KW-0808">Transferase</keyword>
<protein>
    <submittedName>
        <fullName evidence="2">SAM-dependent methyltransferase</fullName>
    </submittedName>
</protein>
<dbReference type="GO" id="GO:0008168">
    <property type="term" value="F:methyltransferase activity"/>
    <property type="evidence" value="ECO:0007669"/>
    <property type="project" value="UniProtKB-KW"/>
</dbReference>
<accession>A0ABY9TH46</accession>
<name>A0ABY9TH46_9GAMM</name>
<dbReference type="RefSeq" id="WP_348387102.1">
    <property type="nucleotide sequence ID" value="NZ_CP134146.1"/>
</dbReference>
<dbReference type="InterPro" id="IPR015985">
    <property type="entry name" value="TehB-like_dom"/>
</dbReference>
<dbReference type="InterPro" id="IPR029063">
    <property type="entry name" value="SAM-dependent_MTases_sf"/>
</dbReference>
<dbReference type="GO" id="GO:0032259">
    <property type="term" value="P:methylation"/>
    <property type="evidence" value="ECO:0007669"/>
    <property type="project" value="UniProtKB-KW"/>
</dbReference>
<dbReference type="Proteomes" id="UP001248581">
    <property type="component" value="Chromosome"/>
</dbReference>
<sequence length="191" mass="21388">MISNNDIPQLHSPLLTEFLTEIKQASFEHSVLDLACGNGRNGLYLIGSGVPVTFADINKMSLEKILEANANSLPVEKSELAELWQVDFEDENTSPLYGKCFSAIIIYNYLHRPLFEQIKTSIQSGGLVIYETFTTENIQFGRPKNPNFLLKHNELLQLFSGWEVLHYFEGVVSNVDGQGSKAIAQIVARKP</sequence>
<dbReference type="Pfam" id="PF03848">
    <property type="entry name" value="TehB"/>
    <property type="match status" value="1"/>
</dbReference>
<dbReference type="CDD" id="cd02440">
    <property type="entry name" value="AdoMet_MTases"/>
    <property type="match status" value="1"/>
</dbReference>
<proteinExistence type="predicted"/>
<reference evidence="3" key="1">
    <citation type="submission" date="2023-09" db="EMBL/GenBank/DDBJ databases">
        <authorList>
            <person name="Li S."/>
            <person name="Li X."/>
            <person name="Zhang C."/>
            <person name="Zhao Z."/>
        </authorList>
    </citation>
    <scope>NUCLEOTIDE SEQUENCE [LARGE SCALE GENOMIC DNA]</scope>
    <source>
        <strain evidence="3">SQ345</strain>
    </source>
</reference>
<dbReference type="Gene3D" id="3.40.50.150">
    <property type="entry name" value="Vaccinia Virus protein VP39"/>
    <property type="match status" value="1"/>
</dbReference>
<keyword evidence="2" id="KW-0489">Methyltransferase</keyword>
<evidence type="ECO:0000259" key="1">
    <source>
        <dbReference type="Pfam" id="PF03848"/>
    </source>
</evidence>
<dbReference type="EMBL" id="CP134146">
    <property type="protein sequence ID" value="WNC67944.1"/>
    <property type="molecule type" value="Genomic_DNA"/>
</dbReference>